<gene>
    <name evidence="1" type="ORF">V1517DRAFT_329515</name>
</gene>
<comment type="caution">
    <text evidence="1">The sequence shown here is derived from an EMBL/GenBank/DDBJ whole genome shotgun (WGS) entry which is preliminary data.</text>
</comment>
<proteinExistence type="predicted"/>
<dbReference type="Proteomes" id="UP001489719">
    <property type="component" value="Unassembled WGS sequence"/>
</dbReference>
<sequence length="416" mass="45629">MIYLLVLILLGVWVEFTTATPVSTSFPVPSILTPHREVSPPYRATPRNLGFTVASSSNWGPLKDSSINASSYELLKVAPSTLCSIQDRTFWFAGETDIQNLQSRNTVGSSSSVAMALDFSHPSWIREISTRPSASWPVIPVTPAEQAMSVAYNYNFIFRPLTHSSLINATTAIQLWDISANNFDESNYCQGYPATTLILYALDSTTNTLTVTRPAPSYQGYRQYPYGSFATLTVQGMTYLYALDSYDTQDESNNGYKRDVHVAAAPASSIADKSTWKYYDNATSTWSSTEPLPTNRRASAAILTVLPASSSDGPFNYFQGGSIFFSEYHNAYLLVFVLANDSRYFRVRYAPTPLGPWSSNEAIILDAAGYGIGFVYGLATPIFFQTDGSVGGKSLLLTASLSSGYSETQTFKVNFA</sequence>
<reference evidence="2" key="1">
    <citation type="journal article" date="2024" name="Front. Bioeng. Biotechnol.">
        <title>Genome-scale model development and genomic sequencing of the oleaginous clade Lipomyces.</title>
        <authorList>
            <person name="Czajka J.J."/>
            <person name="Han Y."/>
            <person name="Kim J."/>
            <person name="Mondo S.J."/>
            <person name="Hofstad B.A."/>
            <person name="Robles A."/>
            <person name="Haridas S."/>
            <person name="Riley R."/>
            <person name="LaButti K."/>
            <person name="Pangilinan J."/>
            <person name="Andreopoulos W."/>
            <person name="Lipzen A."/>
            <person name="Yan J."/>
            <person name="Wang M."/>
            <person name="Ng V."/>
            <person name="Grigoriev I.V."/>
            <person name="Spatafora J.W."/>
            <person name="Magnuson J.K."/>
            <person name="Baker S.E."/>
            <person name="Pomraning K.R."/>
        </authorList>
    </citation>
    <scope>NUCLEOTIDE SEQUENCE [LARGE SCALE GENOMIC DNA]</scope>
    <source>
        <strain evidence="2">CBS 10300</strain>
    </source>
</reference>
<protein>
    <submittedName>
        <fullName evidence="1">Uncharacterized protein</fullName>
    </submittedName>
</protein>
<accession>A0ACC3TGR0</accession>
<name>A0ACC3TGR0_9ASCO</name>
<keyword evidence="2" id="KW-1185">Reference proteome</keyword>
<dbReference type="EMBL" id="MU970131">
    <property type="protein sequence ID" value="KAK9320375.1"/>
    <property type="molecule type" value="Genomic_DNA"/>
</dbReference>
<evidence type="ECO:0000313" key="1">
    <source>
        <dbReference type="EMBL" id="KAK9320375.1"/>
    </source>
</evidence>
<organism evidence="1 2">
    <name type="scientific">Lipomyces orientalis</name>
    <dbReference type="NCBI Taxonomy" id="1233043"/>
    <lineage>
        <taxon>Eukaryota</taxon>
        <taxon>Fungi</taxon>
        <taxon>Dikarya</taxon>
        <taxon>Ascomycota</taxon>
        <taxon>Saccharomycotina</taxon>
        <taxon>Lipomycetes</taxon>
        <taxon>Lipomycetales</taxon>
        <taxon>Lipomycetaceae</taxon>
        <taxon>Lipomyces</taxon>
    </lineage>
</organism>
<evidence type="ECO:0000313" key="2">
    <source>
        <dbReference type="Proteomes" id="UP001489719"/>
    </source>
</evidence>